<evidence type="ECO:0000313" key="1">
    <source>
        <dbReference type="EMBL" id="ACG42977.1"/>
    </source>
</evidence>
<organism evidence="1">
    <name type="scientific">Zea mays</name>
    <name type="common">Maize</name>
    <dbReference type="NCBI Taxonomy" id="4577"/>
    <lineage>
        <taxon>Eukaryota</taxon>
        <taxon>Viridiplantae</taxon>
        <taxon>Streptophyta</taxon>
        <taxon>Embryophyta</taxon>
        <taxon>Tracheophyta</taxon>
        <taxon>Spermatophyta</taxon>
        <taxon>Magnoliopsida</taxon>
        <taxon>Liliopsida</taxon>
        <taxon>Poales</taxon>
        <taxon>Poaceae</taxon>
        <taxon>PACMAD clade</taxon>
        <taxon>Panicoideae</taxon>
        <taxon>Andropogonodae</taxon>
        <taxon>Andropogoneae</taxon>
        <taxon>Tripsacinae</taxon>
        <taxon>Zea</taxon>
    </lineage>
</organism>
<dbReference type="AlphaFoldDB" id="B6U0U4"/>
<reference evidence="1" key="1">
    <citation type="journal article" date="2009" name="Plant Mol. Biol.">
        <title>Insights into corn genes derived from large-scale cDNA sequencing.</title>
        <authorList>
            <person name="Alexandrov N.N."/>
            <person name="Brover V.V."/>
            <person name="Freidin S."/>
            <person name="Troukhan M.E."/>
            <person name="Tatarinova T.V."/>
            <person name="Zhang H."/>
            <person name="Swaller T.J."/>
            <person name="Lu Y.P."/>
            <person name="Bouck J."/>
            <person name="Flavell R.B."/>
            <person name="Feldmann K.A."/>
        </authorList>
    </citation>
    <scope>NUCLEOTIDE SEQUENCE</scope>
</reference>
<protein>
    <submittedName>
        <fullName evidence="1">Uncharacterized protein</fullName>
    </submittedName>
</protein>
<accession>B6U0U4</accession>
<proteinExistence type="evidence at transcript level"/>
<dbReference type="EMBL" id="EU970859">
    <property type="protein sequence ID" value="ACG42977.1"/>
    <property type="molecule type" value="mRNA"/>
</dbReference>
<name>B6U0U4_MAIZE</name>
<sequence>MPASLFWGESCCGYTALEVVKRILRFHSFFLIFGSAS</sequence>